<dbReference type="AlphaFoldDB" id="A0A1Q2KV30"/>
<dbReference type="OrthoDB" id="2112405at2"/>
<dbReference type="RefSeq" id="WP_077587857.1">
    <property type="nucleotide sequence ID" value="NZ_CP019640.1"/>
</dbReference>
<organism evidence="1 2">
    <name type="scientific">Planococcus lenghuensis</name>
    <dbReference type="NCBI Taxonomy" id="2213202"/>
    <lineage>
        <taxon>Bacteria</taxon>
        <taxon>Bacillati</taxon>
        <taxon>Bacillota</taxon>
        <taxon>Bacilli</taxon>
        <taxon>Bacillales</taxon>
        <taxon>Caryophanaceae</taxon>
        <taxon>Planococcus</taxon>
    </lineage>
</organism>
<name>A0A1Q2KV30_9BACL</name>
<dbReference type="EMBL" id="CP019640">
    <property type="protein sequence ID" value="AQQ51986.1"/>
    <property type="molecule type" value="Genomic_DNA"/>
</dbReference>
<dbReference type="KEGG" id="pmar:B0X71_01835"/>
<dbReference type="Proteomes" id="UP000188184">
    <property type="component" value="Chromosome"/>
</dbReference>
<proteinExistence type="predicted"/>
<sequence length="76" mass="8954">MQTQVLKYFKIGEPINMMYMAADGSITKRRIKIIKVSGNSFQAYCYLRREKRTFKFENVLSLLPVHIRERKTPAVV</sequence>
<keyword evidence="2" id="KW-1185">Reference proteome</keyword>
<evidence type="ECO:0000313" key="1">
    <source>
        <dbReference type="EMBL" id="AQQ51986.1"/>
    </source>
</evidence>
<accession>A0A1Q2KV30</accession>
<gene>
    <name evidence="1" type="ORF">B0X71_01835</name>
</gene>
<reference evidence="1 2" key="1">
    <citation type="submission" date="2017-02" db="EMBL/GenBank/DDBJ databases">
        <title>The complete genomic sequence of a novel cold adapted crude oil-degrading bacterium Planococcus qaidamina Y42.</title>
        <authorList>
            <person name="Yang R."/>
        </authorList>
    </citation>
    <scope>NUCLEOTIDE SEQUENCE [LARGE SCALE GENOMIC DNA]</scope>
    <source>
        <strain evidence="1 2">Y42</strain>
    </source>
</reference>
<evidence type="ECO:0000313" key="2">
    <source>
        <dbReference type="Proteomes" id="UP000188184"/>
    </source>
</evidence>
<protein>
    <submittedName>
        <fullName evidence="1">Transcriptional regulator</fullName>
    </submittedName>
</protein>